<accession>A0A922AKF1</accession>
<dbReference type="EMBL" id="CM031838">
    <property type="protein sequence ID" value="KAG6679410.1"/>
    <property type="molecule type" value="Genomic_DNA"/>
</dbReference>
<dbReference type="PANTHER" id="PTHR11017">
    <property type="entry name" value="LEUCINE-RICH REPEAT-CONTAINING PROTEIN"/>
    <property type="match status" value="1"/>
</dbReference>
<name>A0A922AKF1_CARIL</name>
<gene>
    <name evidence="1" type="ORF">I3842_14G130600</name>
</gene>
<dbReference type="InterPro" id="IPR044974">
    <property type="entry name" value="Disease_R_plants"/>
</dbReference>
<evidence type="ECO:0000313" key="2">
    <source>
        <dbReference type="Proteomes" id="UP000811246"/>
    </source>
</evidence>
<proteinExistence type="predicted"/>
<comment type="caution">
    <text evidence="1">The sequence shown here is derived from an EMBL/GenBank/DDBJ whole genome shotgun (WGS) entry which is preliminary data.</text>
</comment>
<protein>
    <submittedName>
        <fullName evidence="1">Uncharacterized protein</fullName>
    </submittedName>
</protein>
<dbReference type="GO" id="GO:0006952">
    <property type="term" value="P:defense response"/>
    <property type="evidence" value="ECO:0007669"/>
    <property type="project" value="InterPro"/>
</dbReference>
<dbReference type="PANTHER" id="PTHR11017:SF559">
    <property type="entry name" value="DISEASE RESISTANCE PROTEIN CHL1"/>
    <property type="match status" value="1"/>
</dbReference>
<reference evidence="1" key="1">
    <citation type="submission" date="2021-01" db="EMBL/GenBank/DDBJ databases">
        <authorList>
            <person name="Lovell J.T."/>
            <person name="Bentley N."/>
            <person name="Bhattarai G."/>
            <person name="Jenkins J.W."/>
            <person name="Sreedasyam A."/>
            <person name="Alarcon Y."/>
            <person name="Bock C."/>
            <person name="Boston L."/>
            <person name="Carlson J."/>
            <person name="Cervantes K."/>
            <person name="Clermont K."/>
            <person name="Krom N."/>
            <person name="Kubenka K."/>
            <person name="Mamidi S."/>
            <person name="Mattison C."/>
            <person name="Monteros M."/>
            <person name="Pisani C."/>
            <person name="Plott C."/>
            <person name="Rajasekar S."/>
            <person name="Rhein H.S."/>
            <person name="Rohla C."/>
            <person name="Song M."/>
            <person name="Hilaire R.S."/>
            <person name="Shu S."/>
            <person name="Wells L."/>
            <person name="Wang X."/>
            <person name="Webber J."/>
            <person name="Heerema R.J."/>
            <person name="Klein P."/>
            <person name="Conner P."/>
            <person name="Grauke L."/>
            <person name="Grimwood J."/>
            <person name="Schmutz J."/>
            <person name="Randall J.J."/>
        </authorList>
    </citation>
    <scope>NUCLEOTIDE SEQUENCE</scope>
    <source>
        <tissue evidence="1">Leaf</tissue>
    </source>
</reference>
<dbReference type="Proteomes" id="UP000811246">
    <property type="component" value="Chromosome 14"/>
</dbReference>
<sequence>MRNLRFFKLHHSRTVKWHGNPLKNMTNELRYLEWSGYHLKSWPSSFEPKNLTVLRMSDSRIKQLWKGPMDLDNLKELDLSYSENLIEIPDLTGAPNLENIKLDDCKSLCEVHPSIGSLKRLKQLKLPNCSRVEKLPDLSKLECLTDCWAWKTAITQIPSVNLLPESNCTFHLEGCKLMRDPTYDIGSLVEYHMEGKHAVEVVCIDFDSKVEKILDIAGGIVEKLYGDAMMISGWSLGFNIPEWVRYKSNGSYVTIDLDGITNPEMGCALFIVCDSDEFYPHDEDTSISSLFKEEIDFSHVFLDLLFERDEEEYWEECSFQYGFMPPLLDDCLTEGIGFWVYIPAILQFLDIRRRFIKISFQACLVNDFRSDQRIKVKECGVHLVCPDDGAKSEFFNSIAPFRRSVSSDSDSNPDFHRLYEAFVEKKGEMGIGEFHTIRVNSVELFHQLFREMCENFEDLKL</sequence>
<organism evidence="1 2">
    <name type="scientific">Carya illinoinensis</name>
    <name type="common">Pecan</name>
    <dbReference type="NCBI Taxonomy" id="32201"/>
    <lineage>
        <taxon>Eukaryota</taxon>
        <taxon>Viridiplantae</taxon>
        <taxon>Streptophyta</taxon>
        <taxon>Embryophyta</taxon>
        <taxon>Tracheophyta</taxon>
        <taxon>Spermatophyta</taxon>
        <taxon>Magnoliopsida</taxon>
        <taxon>eudicotyledons</taxon>
        <taxon>Gunneridae</taxon>
        <taxon>Pentapetalae</taxon>
        <taxon>rosids</taxon>
        <taxon>fabids</taxon>
        <taxon>Fagales</taxon>
        <taxon>Juglandaceae</taxon>
        <taxon>Carya</taxon>
    </lineage>
</organism>
<evidence type="ECO:0000313" key="1">
    <source>
        <dbReference type="EMBL" id="KAG6679410.1"/>
    </source>
</evidence>
<dbReference type="AlphaFoldDB" id="A0A922AKF1"/>